<keyword evidence="5" id="KW-0574">Periplasm</keyword>
<dbReference type="CDD" id="cd04218">
    <property type="entry name" value="Pseudoazurin"/>
    <property type="match status" value="1"/>
</dbReference>
<reference evidence="12 13" key="1">
    <citation type="journal article" date="2018" name="Mol. Plant Microbe Interact.">
        <title>Taxonomically Different Co-Microsymbionts of a Relict Legume, Oxytropis popoviana, Have Complementary Sets of Symbiotic Genes and Together Increase the Efficiency of Plant Nodulation.</title>
        <authorList>
            <person name="Safronova V."/>
            <person name="Belimov A."/>
            <person name="Sazanova A."/>
            <person name="Chirak E."/>
            <person name="Verkhozina A."/>
            <person name="Kuznetsova I."/>
            <person name="Andronov E."/>
            <person name="Puhalsky J."/>
            <person name="Tikhonovich I."/>
        </authorList>
    </citation>
    <scope>NUCLEOTIDE SEQUENCE [LARGE SCALE GENOMIC DNA]</scope>
    <source>
        <strain evidence="12 13">Opo-235</strain>
    </source>
</reference>
<dbReference type="EMBL" id="QKOD01000009">
    <property type="protein sequence ID" value="RNJ42737.1"/>
    <property type="molecule type" value="Genomic_DNA"/>
</dbReference>
<feature type="domain" description="Blue (type 1) copper" evidence="11">
    <location>
        <begin position="27"/>
        <end position="113"/>
    </location>
</feature>
<feature type="chain" id="PRO_5018253550" description="Pseudoazurin" evidence="10">
    <location>
        <begin position="22"/>
        <end position="146"/>
    </location>
</feature>
<feature type="binding site" evidence="9">
    <location>
        <position position="99"/>
    </location>
    <ligand>
        <name>Cu cation</name>
        <dbReference type="ChEBI" id="CHEBI:23378"/>
    </ligand>
</feature>
<dbReference type="NCBIfam" id="TIGR02375">
    <property type="entry name" value="pseudoazurin"/>
    <property type="match status" value="1"/>
</dbReference>
<feature type="binding site" evidence="9">
    <location>
        <position position="61"/>
    </location>
    <ligand>
        <name>Cu cation</name>
        <dbReference type="ChEBI" id="CHEBI:23378"/>
    </ligand>
</feature>
<dbReference type="InterPro" id="IPR028871">
    <property type="entry name" value="BlueCu_1_BS"/>
</dbReference>
<dbReference type="InterPro" id="IPR008972">
    <property type="entry name" value="Cupredoxin"/>
</dbReference>
<evidence type="ECO:0000256" key="3">
    <source>
        <dbReference type="ARBA" id="ARBA00022448"/>
    </source>
</evidence>
<dbReference type="GO" id="GO:0005507">
    <property type="term" value="F:copper ion binding"/>
    <property type="evidence" value="ECO:0007669"/>
    <property type="project" value="UniProtKB-UniRule"/>
</dbReference>
<dbReference type="AlphaFoldDB" id="A0A3M9X412"/>
<evidence type="ECO:0000256" key="10">
    <source>
        <dbReference type="SAM" id="SignalP"/>
    </source>
</evidence>
<accession>A0A3M9X412</accession>
<dbReference type="InterPro" id="IPR012745">
    <property type="entry name" value="Pseudoazurin"/>
</dbReference>
<keyword evidence="3" id="KW-0813">Transport</keyword>
<sequence>MKLRLITAAAALLALAGAANAEEHIVQLLTKGDKGSMVFQPNFIKAAPGDTIKFVPGDKTHDVETIKGMIPDGAQEFEGKAGETITVTLTQEGVYGVKCNPHYGMGMVALIVVGKPVNLDAAQAVKHIGKAKTVFPDLFSQVTKAN</sequence>
<dbReference type="Proteomes" id="UP000275436">
    <property type="component" value="Unassembled WGS sequence"/>
</dbReference>
<dbReference type="PRINTS" id="PR00155">
    <property type="entry name" value="AMICYANIN"/>
</dbReference>
<dbReference type="InterPro" id="IPR001235">
    <property type="entry name" value="Copper_blue_Plastocyanin"/>
</dbReference>
<keyword evidence="10" id="KW-0732">Signal</keyword>
<keyword evidence="6" id="KW-0249">Electron transport</keyword>
<evidence type="ECO:0000256" key="8">
    <source>
        <dbReference type="NCBIfam" id="TIGR02375"/>
    </source>
</evidence>
<gene>
    <name evidence="12" type="ORF">DNR46_26870</name>
</gene>
<comment type="caution">
    <text evidence="12">The sequence shown here is derived from an EMBL/GenBank/DDBJ whole genome shotgun (WGS) entry which is preliminary data.</text>
</comment>
<comment type="cofactor">
    <cofactor evidence="9">
        <name>Cu cation</name>
        <dbReference type="ChEBI" id="CHEBI:23378"/>
    </cofactor>
    <text evidence="9">Binds 1 copper ion per subunit.</text>
</comment>
<feature type="signal peptide" evidence="10">
    <location>
        <begin position="1"/>
        <end position="21"/>
    </location>
</feature>
<evidence type="ECO:0000313" key="13">
    <source>
        <dbReference type="Proteomes" id="UP000275436"/>
    </source>
</evidence>
<feature type="binding site" evidence="9">
    <location>
        <position position="107"/>
    </location>
    <ligand>
        <name>Cu cation</name>
        <dbReference type="ChEBI" id="CHEBI:23378"/>
    </ligand>
</feature>
<evidence type="ECO:0000256" key="1">
    <source>
        <dbReference type="ARBA" id="ARBA00004418"/>
    </source>
</evidence>
<evidence type="ECO:0000256" key="7">
    <source>
        <dbReference type="ARBA" id="ARBA00023008"/>
    </source>
</evidence>
<dbReference type="Gene3D" id="2.60.40.420">
    <property type="entry name" value="Cupredoxins - blue copper proteins"/>
    <property type="match status" value="1"/>
</dbReference>
<evidence type="ECO:0000256" key="6">
    <source>
        <dbReference type="ARBA" id="ARBA00022982"/>
    </source>
</evidence>
<organism evidence="12 13">
    <name type="scientific">Mesorhizobium japonicum</name>
    <dbReference type="NCBI Taxonomy" id="2066070"/>
    <lineage>
        <taxon>Bacteria</taxon>
        <taxon>Pseudomonadati</taxon>
        <taxon>Pseudomonadota</taxon>
        <taxon>Alphaproteobacteria</taxon>
        <taxon>Hyphomicrobiales</taxon>
        <taxon>Phyllobacteriaceae</taxon>
        <taxon>Mesorhizobium</taxon>
    </lineage>
</organism>
<dbReference type="SUPFAM" id="SSF49503">
    <property type="entry name" value="Cupredoxins"/>
    <property type="match status" value="1"/>
</dbReference>
<dbReference type="RefSeq" id="WP_123169430.1">
    <property type="nucleotide sequence ID" value="NZ_QKOD01000009.1"/>
</dbReference>
<dbReference type="Pfam" id="PF00127">
    <property type="entry name" value="Copper-bind"/>
    <property type="match status" value="1"/>
</dbReference>
<protein>
    <recommendedName>
        <fullName evidence="2 8">Pseudoazurin</fullName>
    </recommendedName>
</protein>
<evidence type="ECO:0000256" key="4">
    <source>
        <dbReference type="ARBA" id="ARBA00022723"/>
    </source>
</evidence>
<dbReference type="GO" id="GO:0042597">
    <property type="term" value="C:periplasmic space"/>
    <property type="evidence" value="ECO:0007669"/>
    <property type="project" value="UniProtKB-SubCell"/>
</dbReference>
<evidence type="ECO:0000256" key="9">
    <source>
        <dbReference type="PIRSR" id="PIRSR602386-1"/>
    </source>
</evidence>
<comment type="subcellular location">
    <subcellularLocation>
        <location evidence="1">Periplasm</location>
    </subcellularLocation>
</comment>
<dbReference type="GO" id="GO:0009055">
    <property type="term" value="F:electron transfer activity"/>
    <property type="evidence" value="ECO:0007669"/>
    <property type="project" value="InterPro"/>
</dbReference>
<name>A0A3M9X412_9HYPH</name>
<dbReference type="InterPro" id="IPR002386">
    <property type="entry name" value="Amicyanin/Pseudoazurin"/>
</dbReference>
<evidence type="ECO:0000256" key="2">
    <source>
        <dbReference type="ARBA" id="ARBA00016984"/>
    </source>
</evidence>
<dbReference type="PROSITE" id="PS00196">
    <property type="entry name" value="COPPER_BLUE"/>
    <property type="match status" value="1"/>
</dbReference>
<evidence type="ECO:0000256" key="5">
    <source>
        <dbReference type="ARBA" id="ARBA00022764"/>
    </source>
</evidence>
<evidence type="ECO:0000259" key="11">
    <source>
        <dbReference type="Pfam" id="PF00127"/>
    </source>
</evidence>
<feature type="binding site" evidence="9">
    <location>
        <position position="102"/>
    </location>
    <ligand>
        <name>Cu cation</name>
        <dbReference type="ChEBI" id="CHEBI:23378"/>
    </ligand>
</feature>
<evidence type="ECO:0000313" key="12">
    <source>
        <dbReference type="EMBL" id="RNJ42737.1"/>
    </source>
</evidence>
<dbReference type="PRINTS" id="PR00156">
    <property type="entry name" value="COPPERBLUE"/>
</dbReference>
<proteinExistence type="predicted"/>
<keyword evidence="4 9" id="KW-0479">Metal-binding</keyword>
<keyword evidence="7 9" id="KW-0186">Copper</keyword>
<dbReference type="InterPro" id="IPR000923">
    <property type="entry name" value="BlueCu_1"/>
</dbReference>